<dbReference type="CDD" id="cd07560">
    <property type="entry name" value="Peptidase_S41_CPP"/>
    <property type="match status" value="1"/>
</dbReference>
<evidence type="ECO:0000256" key="2">
    <source>
        <dbReference type="ARBA" id="ARBA00022670"/>
    </source>
</evidence>
<dbReference type="STRING" id="1802315.A3F51_01375"/>
<feature type="transmembrane region" description="Helical" evidence="6">
    <location>
        <begin position="7"/>
        <end position="28"/>
    </location>
</feature>
<dbReference type="PANTHER" id="PTHR32060">
    <property type="entry name" value="TAIL-SPECIFIC PROTEASE"/>
    <property type="match status" value="1"/>
</dbReference>
<sequence>MNLNDRKLLIFLVGLPVVIIVFFVGVYVGEDKSYVPNADVGDVSAITSEQFQPYWKVWHILDEKFVESSSTTPQQKIYGSIQGLASSYGDPYTVFFPPVESKMFEEDISGNFEGVGMEIGIKDKQLQVVSPLKGSPAERAGVKAGDFILKIDDKNTMDMSVDAAVKLIRGKSGTTVKILFLTKGVSRPVERSIVRDVINIPTIETSTKPGGIFVIRLYSFTAQSHNLFRNALREFVLSDNHKLILDLRGNPGGYLDAAWDMASWFLPTGSVIVTEDFGKNGGEPRVYRSKGYNIFNNNLKMIILVDGGSASASEILAGALKENNIAKLVGTKTFGKGSVQQLISITSDTSLKVTIARWLTPGGHNLSHDGLEPDYKIEVTEKDIEDKKDVAMDKAVELLNK</sequence>
<dbReference type="AlphaFoldDB" id="A0A1G2MZE2"/>
<dbReference type="FunFam" id="2.30.42.10:FF:000063">
    <property type="entry name" value="Peptidase, S41 family"/>
    <property type="match status" value="1"/>
</dbReference>
<dbReference type="GO" id="GO:0004175">
    <property type="term" value="F:endopeptidase activity"/>
    <property type="evidence" value="ECO:0007669"/>
    <property type="project" value="TreeGrafter"/>
</dbReference>
<reference evidence="8 9" key="1">
    <citation type="journal article" date="2016" name="Nat. Commun.">
        <title>Thousands of microbial genomes shed light on interconnected biogeochemical processes in an aquifer system.</title>
        <authorList>
            <person name="Anantharaman K."/>
            <person name="Brown C.T."/>
            <person name="Hug L.A."/>
            <person name="Sharon I."/>
            <person name="Castelle C.J."/>
            <person name="Probst A.J."/>
            <person name="Thomas B.C."/>
            <person name="Singh A."/>
            <person name="Wilkins M.J."/>
            <person name="Karaoz U."/>
            <person name="Brodie E.L."/>
            <person name="Williams K.H."/>
            <person name="Hubbard S.S."/>
            <person name="Banfield J.F."/>
        </authorList>
    </citation>
    <scope>NUCLEOTIDE SEQUENCE [LARGE SCALE GENOMIC DNA]</scope>
</reference>
<keyword evidence="6" id="KW-0812">Transmembrane</keyword>
<feature type="domain" description="PDZ" evidence="7">
    <location>
        <begin position="101"/>
        <end position="169"/>
    </location>
</feature>
<dbReference type="InterPro" id="IPR041489">
    <property type="entry name" value="PDZ_6"/>
</dbReference>
<protein>
    <recommendedName>
        <fullName evidence="7">PDZ domain-containing protein</fullName>
    </recommendedName>
</protein>
<dbReference type="InterPro" id="IPR004447">
    <property type="entry name" value="Peptidase_S41A"/>
</dbReference>
<dbReference type="PANTHER" id="PTHR32060:SF30">
    <property type="entry name" value="CARBOXY-TERMINAL PROCESSING PROTEASE CTPA"/>
    <property type="match status" value="1"/>
</dbReference>
<dbReference type="Proteomes" id="UP000178089">
    <property type="component" value="Unassembled WGS sequence"/>
</dbReference>
<organism evidence="8 9">
    <name type="scientific">Candidatus Taylorbacteria bacterium RIFCSPHIGHO2_12_FULL_45_16</name>
    <dbReference type="NCBI Taxonomy" id="1802315"/>
    <lineage>
        <taxon>Bacteria</taxon>
        <taxon>Candidatus Tayloriibacteriota</taxon>
    </lineage>
</organism>
<evidence type="ECO:0000256" key="3">
    <source>
        <dbReference type="ARBA" id="ARBA00022801"/>
    </source>
</evidence>
<dbReference type="Gene3D" id="3.90.226.10">
    <property type="entry name" value="2-enoyl-CoA Hydratase, Chain A, domain 1"/>
    <property type="match status" value="1"/>
</dbReference>
<evidence type="ECO:0000256" key="5">
    <source>
        <dbReference type="RuleBase" id="RU004404"/>
    </source>
</evidence>
<dbReference type="Pfam" id="PF03572">
    <property type="entry name" value="Peptidase_S41"/>
    <property type="match status" value="1"/>
</dbReference>
<dbReference type="InterPro" id="IPR005151">
    <property type="entry name" value="Tail-specific_protease"/>
</dbReference>
<evidence type="ECO:0000313" key="8">
    <source>
        <dbReference type="EMBL" id="OHA29246.1"/>
    </source>
</evidence>
<keyword evidence="6" id="KW-0472">Membrane</keyword>
<evidence type="ECO:0000256" key="4">
    <source>
        <dbReference type="ARBA" id="ARBA00022825"/>
    </source>
</evidence>
<dbReference type="SMART" id="SM00245">
    <property type="entry name" value="TSPc"/>
    <property type="match status" value="1"/>
</dbReference>
<keyword evidence="6" id="KW-1133">Transmembrane helix</keyword>
<evidence type="ECO:0000313" key="9">
    <source>
        <dbReference type="Proteomes" id="UP000178089"/>
    </source>
</evidence>
<dbReference type="GO" id="GO:0007165">
    <property type="term" value="P:signal transduction"/>
    <property type="evidence" value="ECO:0007669"/>
    <property type="project" value="TreeGrafter"/>
</dbReference>
<gene>
    <name evidence="8" type="ORF">A3F51_01375</name>
</gene>
<dbReference type="InterPro" id="IPR001478">
    <property type="entry name" value="PDZ"/>
</dbReference>
<name>A0A1G2MZE2_9BACT</name>
<dbReference type="InterPro" id="IPR036034">
    <property type="entry name" value="PDZ_sf"/>
</dbReference>
<evidence type="ECO:0000259" key="7">
    <source>
        <dbReference type="PROSITE" id="PS50106"/>
    </source>
</evidence>
<dbReference type="Gene3D" id="3.30.750.44">
    <property type="match status" value="1"/>
</dbReference>
<dbReference type="Pfam" id="PF17820">
    <property type="entry name" value="PDZ_6"/>
    <property type="match status" value="1"/>
</dbReference>
<dbReference type="InterPro" id="IPR029045">
    <property type="entry name" value="ClpP/crotonase-like_dom_sf"/>
</dbReference>
<keyword evidence="3 5" id="KW-0378">Hydrolase</keyword>
<proteinExistence type="inferred from homology"/>
<comment type="similarity">
    <text evidence="1 5">Belongs to the peptidase S41A family.</text>
</comment>
<dbReference type="GO" id="GO:0006508">
    <property type="term" value="P:proteolysis"/>
    <property type="evidence" value="ECO:0007669"/>
    <property type="project" value="UniProtKB-KW"/>
</dbReference>
<dbReference type="GO" id="GO:0008236">
    <property type="term" value="F:serine-type peptidase activity"/>
    <property type="evidence" value="ECO:0007669"/>
    <property type="project" value="UniProtKB-KW"/>
</dbReference>
<dbReference type="SUPFAM" id="SSF52096">
    <property type="entry name" value="ClpP/crotonase"/>
    <property type="match status" value="1"/>
</dbReference>
<keyword evidence="2 5" id="KW-0645">Protease</keyword>
<dbReference type="NCBIfam" id="TIGR00225">
    <property type="entry name" value="prc"/>
    <property type="match status" value="1"/>
</dbReference>
<evidence type="ECO:0000256" key="6">
    <source>
        <dbReference type="SAM" id="Phobius"/>
    </source>
</evidence>
<accession>A0A1G2MZE2</accession>
<evidence type="ECO:0000256" key="1">
    <source>
        <dbReference type="ARBA" id="ARBA00009179"/>
    </source>
</evidence>
<dbReference type="EMBL" id="MHRT01000005">
    <property type="protein sequence ID" value="OHA29246.1"/>
    <property type="molecule type" value="Genomic_DNA"/>
</dbReference>
<dbReference type="GO" id="GO:0030288">
    <property type="term" value="C:outer membrane-bounded periplasmic space"/>
    <property type="evidence" value="ECO:0007669"/>
    <property type="project" value="TreeGrafter"/>
</dbReference>
<keyword evidence="4 5" id="KW-0720">Serine protease</keyword>
<comment type="caution">
    <text evidence="8">The sequence shown here is derived from an EMBL/GenBank/DDBJ whole genome shotgun (WGS) entry which is preliminary data.</text>
</comment>
<dbReference type="CDD" id="cd06782">
    <property type="entry name" value="cpPDZ_CPP-like"/>
    <property type="match status" value="1"/>
</dbReference>
<dbReference type="Gene3D" id="2.30.42.10">
    <property type="match status" value="1"/>
</dbReference>
<dbReference type="PROSITE" id="PS50106">
    <property type="entry name" value="PDZ"/>
    <property type="match status" value="1"/>
</dbReference>
<dbReference type="SMART" id="SM00228">
    <property type="entry name" value="PDZ"/>
    <property type="match status" value="1"/>
</dbReference>
<dbReference type="SUPFAM" id="SSF50156">
    <property type="entry name" value="PDZ domain-like"/>
    <property type="match status" value="1"/>
</dbReference>